<feature type="compositionally biased region" description="Basic and acidic residues" evidence="1">
    <location>
        <begin position="265"/>
        <end position="277"/>
    </location>
</feature>
<feature type="compositionally biased region" description="Polar residues" evidence="1">
    <location>
        <begin position="194"/>
        <end position="204"/>
    </location>
</feature>
<feature type="region of interest" description="Disordered" evidence="1">
    <location>
        <begin position="350"/>
        <end position="369"/>
    </location>
</feature>
<dbReference type="EMBL" id="JARJLG010000119">
    <property type="protein sequence ID" value="KAJ7742123.1"/>
    <property type="molecule type" value="Genomic_DNA"/>
</dbReference>
<feature type="compositionally biased region" description="Low complexity" evidence="1">
    <location>
        <begin position="82"/>
        <end position="93"/>
    </location>
</feature>
<feature type="compositionally biased region" description="Polar residues" evidence="1">
    <location>
        <begin position="105"/>
        <end position="122"/>
    </location>
</feature>
<comment type="caution">
    <text evidence="2">The sequence shown here is derived from an EMBL/GenBank/DDBJ whole genome shotgun (WGS) entry which is preliminary data.</text>
</comment>
<dbReference type="AlphaFoldDB" id="A0AAD7IFU0"/>
<feature type="compositionally biased region" description="Low complexity" evidence="1">
    <location>
        <begin position="25"/>
        <end position="42"/>
    </location>
</feature>
<name>A0AAD7IFU0_9AGAR</name>
<evidence type="ECO:0000313" key="3">
    <source>
        <dbReference type="Proteomes" id="UP001215280"/>
    </source>
</evidence>
<proteinExistence type="predicted"/>
<keyword evidence="3" id="KW-1185">Reference proteome</keyword>
<sequence>MPSTEQGRRLIRRKSIQPLRIAKHAASPSARRPSTSEAPSSAQFRSGECADELEDRSPWRDDRSYAARAMVAVTPAPPLSPSFPSSSVTNTPSGTRMVHGEYTVLQGSSPAPCPTSSVNTSVFIRRSPQCDVTPMRLTRTRAPPSRSSTPSSPSPSDHGPVRAPSPSYSPSCPTLIIAHTTSPRPQMTIPIHSRPTSVPSSSTCARPLPRTPIPTDASSGDYTVGLGYGVGGEEGREGEHNEPPLVAPAPRQDSCEEQSVAEFAAGERAREQDEQHFPPRPSLPQPLLPDPPSPYVPTAAVEASAARAAAFVQQREQGKKAPAWSSSPLSSAHSASPFAFARRYFPHAPLPRKAESSSSYPPHPRPITP</sequence>
<feature type="compositionally biased region" description="Basic and acidic residues" evidence="1">
    <location>
        <begin position="233"/>
        <end position="242"/>
    </location>
</feature>
<evidence type="ECO:0000256" key="1">
    <source>
        <dbReference type="SAM" id="MobiDB-lite"/>
    </source>
</evidence>
<evidence type="ECO:0000313" key="2">
    <source>
        <dbReference type="EMBL" id="KAJ7742123.1"/>
    </source>
</evidence>
<accession>A0AAD7IFU0</accession>
<gene>
    <name evidence="2" type="ORF">DFH07DRAFT_836795</name>
</gene>
<organism evidence="2 3">
    <name type="scientific">Mycena maculata</name>
    <dbReference type="NCBI Taxonomy" id="230809"/>
    <lineage>
        <taxon>Eukaryota</taxon>
        <taxon>Fungi</taxon>
        <taxon>Dikarya</taxon>
        <taxon>Basidiomycota</taxon>
        <taxon>Agaricomycotina</taxon>
        <taxon>Agaricomycetes</taxon>
        <taxon>Agaricomycetidae</taxon>
        <taxon>Agaricales</taxon>
        <taxon>Marasmiineae</taxon>
        <taxon>Mycenaceae</taxon>
        <taxon>Mycena</taxon>
    </lineage>
</organism>
<protein>
    <submittedName>
        <fullName evidence="2">Uncharacterized protein</fullName>
    </submittedName>
</protein>
<feature type="compositionally biased region" description="Low complexity" evidence="1">
    <location>
        <begin position="296"/>
        <end position="310"/>
    </location>
</feature>
<feature type="compositionally biased region" description="Low complexity" evidence="1">
    <location>
        <begin position="140"/>
        <end position="156"/>
    </location>
</feature>
<feature type="compositionally biased region" description="Pro residues" evidence="1">
    <location>
        <begin position="278"/>
        <end position="295"/>
    </location>
</feature>
<feature type="compositionally biased region" description="Low complexity" evidence="1">
    <location>
        <begin position="321"/>
        <end position="333"/>
    </location>
</feature>
<feature type="region of interest" description="Disordered" evidence="1">
    <location>
        <begin position="1"/>
        <end position="61"/>
    </location>
</feature>
<feature type="region of interest" description="Disordered" evidence="1">
    <location>
        <begin position="74"/>
        <end position="333"/>
    </location>
</feature>
<reference evidence="2" key="1">
    <citation type="submission" date="2023-03" db="EMBL/GenBank/DDBJ databases">
        <title>Massive genome expansion in bonnet fungi (Mycena s.s.) driven by repeated elements and novel gene families across ecological guilds.</title>
        <authorList>
            <consortium name="Lawrence Berkeley National Laboratory"/>
            <person name="Harder C.B."/>
            <person name="Miyauchi S."/>
            <person name="Viragh M."/>
            <person name="Kuo A."/>
            <person name="Thoen E."/>
            <person name="Andreopoulos B."/>
            <person name="Lu D."/>
            <person name="Skrede I."/>
            <person name="Drula E."/>
            <person name="Henrissat B."/>
            <person name="Morin E."/>
            <person name="Kohler A."/>
            <person name="Barry K."/>
            <person name="LaButti K."/>
            <person name="Morin E."/>
            <person name="Salamov A."/>
            <person name="Lipzen A."/>
            <person name="Mereny Z."/>
            <person name="Hegedus B."/>
            <person name="Baldrian P."/>
            <person name="Stursova M."/>
            <person name="Weitz H."/>
            <person name="Taylor A."/>
            <person name="Grigoriev I.V."/>
            <person name="Nagy L.G."/>
            <person name="Martin F."/>
            <person name="Kauserud H."/>
        </authorList>
    </citation>
    <scope>NUCLEOTIDE SEQUENCE</scope>
    <source>
        <strain evidence="2">CBHHK188m</strain>
    </source>
</reference>
<dbReference type="Proteomes" id="UP001215280">
    <property type="component" value="Unassembled WGS sequence"/>
</dbReference>